<keyword evidence="3" id="KW-1185">Reference proteome</keyword>
<keyword evidence="1" id="KW-0812">Transmembrane</keyword>
<protein>
    <submittedName>
        <fullName evidence="2">Uncharacterized protein</fullName>
    </submittedName>
</protein>
<sequence>MEETNKNIEHDLVYYKSGIRQLYVKSYQMYIMGLIALMLLTVTGIGVSTSLIRMLLVLVFIVEIAGLLYLLRFLQEATFEAYFQTILAKLPEAFPAMEEGNPQEDDQAYYFLDAQGEMVKLNKRNIRNFPSTMRQFTLLVGFNFETDRVRFEQPLHFYYYDITRITHSENYKKDLLKSTNFIAKRRKRRIKSLIITLIIFALLGTVLYIAGKSFLDEQRSKAIENEIRQEIENEMDEQKTTVQNFTISRGDETLKADLPKDFHQQMGYLIQVDDEKGRSYQTFISEAFTIDISMVEKSLYTSFSEYLEKATQTRSDDSVKMKDETLHPDFFTHEYIEQSKNNQTDASDYNGTTIYYFETEENYGMLSCVINSKNKKLSDIADQAGLSIMKSLKLEREENLL</sequence>
<comment type="caution">
    <text evidence="2">The sequence shown here is derived from an EMBL/GenBank/DDBJ whole genome shotgun (WGS) entry which is preliminary data.</text>
</comment>
<name>A0ABS3GV31_9ENTE</name>
<keyword evidence="1" id="KW-1133">Transmembrane helix</keyword>
<dbReference type="RefSeq" id="WP_207110971.1">
    <property type="nucleotide sequence ID" value="NZ_JAFLWD010000002.1"/>
</dbReference>
<gene>
    <name evidence="2" type="ORF">JZO69_00580</name>
</gene>
<evidence type="ECO:0000256" key="1">
    <source>
        <dbReference type="SAM" id="Phobius"/>
    </source>
</evidence>
<evidence type="ECO:0000313" key="3">
    <source>
        <dbReference type="Proteomes" id="UP000664632"/>
    </source>
</evidence>
<feature type="transmembrane region" description="Helical" evidence="1">
    <location>
        <begin position="51"/>
        <end position="71"/>
    </location>
</feature>
<proteinExistence type="predicted"/>
<feature type="transmembrane region" description="Helical" evidence="1">
    <location>
        <begin position="193"/>
        <end position="211"/>
    </location>
</feature>
<reference evidence="2 3" key="1">
    <citation type="submission" date="2021-03" db="EMBL/GenBank/DDBJ databases">
        <title>Enterococcal diversity collection.</title>
        <authorList>
            <person name="Gilmore M.S."/>
            <person name="Schwartzman J."/>
            <person name="Van Tyne D."/>
            <person name="Martin M."/>
            <person name="Earl A.M."/>
            <person name="Manson A.L."/>
            <person name="Straub T."/>
            <person name="Salamzade R."/>
            <person name="Saavedra J."/>
            <person name="Lebreton F."/>
            <person name="Prichula J."/>
            <person name="Schaufler K."/>
            <person name="Gaca A."/>
            <person name="Sgardioli B."/>
            <person name="Wagenaar J."/>
            <person name="Strong T."/>
        </authorList>
    </citation>
    <scope>NUCLEOTIDE SEQUENCE [LARGE SCALE GENOMIC DNA]</scope>
    <source>
        <strain evidence="2 3">DIV0869a</strain>
    </source>
</reference>
<dbReference type="EMBL" id="JAFLWD010000002">
    <property type="protein sequence ID" value="MBO0438854.1"/>
    <property type="molecule type" value="Genomic_DNA"/>
</dbReference>
<accession>A0ABS3GV31</accession>
<dbReference type="Proteomes" id="UP000664632">
    <property type="component" value="Unassembled WGS sequence"/>
</dbReference>
<keyword evidence="1" id="KW-0472">Membrane</keyword>
<evidence type="ECO:0000313" key="2">
    <source>
        <dbReference type="EMBL" id="MBO0438854.1"/>
    </source>
</evidence>
<organism evidence="2 3">
    <name type="scientific">Candidatus Enterococcus ikei</name>
    <dbReference type="NCBI Taxonomy" id="2815326"/>
    <lineage>
        <taxon>Bacteria</taxon>
        <taxon>Bacillati</taxon>
        <taxon>Bacillota</taxon>
        <taxon>Bacilli</taxon>
        <taxon>Lactobacillales</taxon>
        <taxon>Enterococcaceae</taxon>
        <taxon>Enterococcus</taxon>
    </lineage>
</organism>
<feature type="transmembrane region" description="Helical" evidence="1">
    <location>
        <begin position="27"/>
        <end position="45"/>
    </location>
</feature>